<evidence type="ECO:0000256" key="1">
    <source>
        <dbReference type="SAM" id="MobiDB-lite"/>
    </source>
</evidence>
<accession>A0A142BFZ5</accession>
<dbReference type="Proteomes" id="UP000071065">
    <property type="component" value="Chromosome"/>
</dbReference>
<organism evidence="2 3">
    <name type="scientific">Endozoicomonas montiporae CL-33</name>
    <dbReference type="NCBI Taxonomy" id="570277"/>
    <lineage>
        <taxon>Bacteria</taxon>
        <taxon>Pseudomonadati</taxon>
        <taxon>Pseudomonadota</taxon>
        <taxon>Gammaproteobacteria</taxon>
        <taxon>Oceanospirillales</taxon>
        <taxon>Endozoicomonadaceae</taxon>
        <taxon>Endozoicomonas</taxon>
    </lineage>
</organism>
<dbReference type="PATRIC" id="fig|570277.3.peg.3996"/>
<feature type="compositionally biased region" description="Low complexity" evidence="1">
    <location>
        <begin position="424"/>
        <end position="446"/>
    </location>
</feature>
<evidence type="ECO:0000313" key="2">
    <source>
        <dbReference type="EMBL" id="AMO57671.1"/>
    </source>
</evidence>
<feature type="region of interest" description="Disordered" evidence="1">
    <location>
        <begin position="421"/>
        <end position="470"/>
    </location>
</feature>
<proteinExistence type="predicted"/>
<evidence type="ECO:0000313" key="3">
    <source>
        <dbReference type="Proteomes" id="UP000071065"/>
    </source>
</evidence>
<dbReference type="EMBL" id="CP013251">
    <property type="protein sequence ID" value="AMO57671.1"/>
    <property type="molecule type" value="Genomic_DNA"/>
</dbReference>
<feature type="region of interest" description="Disordered" evidence="1">
    <location>
        <begin position="976"/>
        <end position="996"/>
    </location>
</feature>
<sequence>MTVQTVQSETLVDTDQVPLLGQRPTSKTVGQVTYVFDLDARALSDSVIEYGLKIYFIRALCSASDHYIKLFTGHGRFGYGLYGLCFASLAYQKVSSTQSMLDYTATSIADTVRQSLGGCGSWREMPVYIEDPVLASRLYLRVKNRSGRPALIIKSLANEVSGWQPTYYLTPDSFPGFHQIAQWMEEQVVYTLEIMPLRDKLLIIINGIQKQLIAAINTDHSWLLDPCEFDRPNDIGVHNILSTQWLDWIRTEILSKAWFESEADDTLYLSSDALPPAAINVTRLGHNAVALASTESESWTVFSNKNNPFIQITREFLPPDELKSRQYWELALATTSQVVYQQKDINDGMLLSQFMFNLKHVSPDMQEQRVDTRSLPKPVKSNLLPASETVTHDSRFKTVGLTVQLQSQPDKHLMHGIVSRAGNAPASSAPTPTPTPTSATSLSSTPTKKKQEPDKKDDKNDDKKKVPEKYSVPNIKLKRCSDCGDKVPLDQLTRKSTTSGKVICRVCLDQNSKVKRNTPGKQHSVDKSVTKKKLDQLSLEEYKKQQETIDSRVRALGIFKKMSMMTESNFPKSIDNVRQLIKKILAADFFECSKFVKKSGAARKVPARKVPVTKPKNIGRFITAAHDLPETSKKEASARTSEAHGNREVRIIAVLDSLHKLLEFYSEILKKHSTNTEKPIQELPSVISVAELIDIVSGYGRMICISLNYVEDNEKKKELLEKMHDMIKLAPLLMNALEMLEQGRARWEPYSYDNQKPELKPESEKAMWDLLKEKYNGRTDRIIIRIKMTGALLQFFKWLALPLINKFSSGESHQEAISVFLKTLPDLLSSTTTINGFYHDIFYFLPATPTSPFSEELKSLFSQYPDFKVRLFKSLQSFVDNIYTKKVSSTKDTMFFEQTVILNFFFNSGFYLSTEEQAYMEKQAKLVKENYELIKDVHVHDQNDFNELHYQTLLSEQRQPESEKYKKKTALTYPDNGCLEAGSDTSSDNEDTQPLTSLQNHQTPWEEHMFNFAKSMKDQNFEQSKFIIGQALAASVTPEQKVSALIEKTLFLVNRFLKLSKDEFMLVKKLLPFQKVIMDLDLQQVRNLLLNSVEIRGSKDNVNPMVAIRISNIKFPNIDEKTKYIKNANALYKGMEEKMLDWSVLISEAVSTSKELMAIPVLENEGFLSLHQEVTKNFSLDQINEAIEILNTLKGVHESIVNTQSKINEFHVTVNEVLGKMDQERAGIAMMQNEEQKFLRQNQKKFKWSVAEYTALKELNEYVENSKHEKYERFLLSGDLYDKLLE</sequence>
<reference evidence="2 3" key="1">
    <citation type="journal article" date="2016" name="Front. Microbiol.">
        <title>Genomic Insight into the Host-Endosymbiont Relationship of Endozoicomonas montiporae CL-33(T) with its Coral Host.</title>
        <authorList>
            <person name="Ding J.-Y."/>
            <person name="Shiu J.-H."/>
            <person name="Chen W.-M."/>
            <person name="Chiang Y.-R."/>
            <person name="Tang S.-L."/>
        </authorList>
    </citation>
    <scope>NUCLEOTIDE SEQUENCE [LARGE SCALE GENOMIC DNA]</scope>
    <source>
        <strain evidence="2 3">CL-33</strain>
    </source>
</reference>
<protein>
    <submittedName>
        <fullName evidence="2">Uncharacterized protein</fullName>
    </submittedName>
</protein>
<feature type="compositionally biased region" description="Basic and acidic residues" evidence="1">
    <location>
        <begin position="449"/>
        <end position="468"/>
    </location>
</feature>
<feature type="region of interest" description="Disordered" evidence="1">
    <location>
        <begin position="365"/>
        <end position="388"/>
    </location>
</feature>
<dbReference type="STRING" id="570277.EZMO1_3711"/>
<gene>
    <name evidence="2" type="ORF">EZMO1_3711</name>
</gene>
<dbReference type="KEGG" id="emp:EZMO1_3711"/>
<name>A0A142BFZ5_9GAMM</name>